<evidence type="ECO:0000256" key="2">
    <source>
        <dbReference type="ARBA" id="ARBA00007145"/>
    </source>
</evidence>
<evidence type="ECO:0000256" key="9">
    <source>
        <dbReference type="RuleBase" id="RU003811"/>
    </source>
</evidence>
<feature type="binding site" evidence="7">
    <location>
        <position position="116"/>
    </location>
    <ligand>
        <name>L-glutamine</name>
        <dbReference type="ChEBI" id="CHEBI:58359"/>
    </ligand>
</feature>
<feature type="binding site" evidence="7">
    <location>
        <position position="409"/>
    </location>
    <ligand>
        <name>deamido-NAD(+)</name>
        <dbReference type="ChEBI" id="CHEBI:58437"/>
        <note>ligand shared between two neighboring subunits</note>
    </ligand>
</feature>
<feature type="binding site" evidence="7">
    <location>
        <position position="549"/>
    </location>
    <ligand>
        <name>deamido-NAD(+)</name>
        <dbReference type="ChEBI" id="CHEBI:58437"/>
        <note>ligand shared between two neighboring subunits</note>
    </ligand>
</feature>
<feature type="binding site" evidence="7">
    <location>
        <begin position="326"/>
        <end position="333"/>
    </location>
    <ligand>
        <name>ATP</name>
        <dbReference type="ChEBI" id="CHEBI:30616"/>
    </ligand>
</feature>
<comment type="pathway">
    <text evidence="1 7 8">Cofactor biosynthesis; NAD(+) biosynthesis; NAD(+) from deamido-NAD(+) (L-Gln route): step 1/1.</text>
</comment>
<feature type="binding site" evidence="7">
    <location>
        <position position="433"/>
    </location>
    <ligand>
        <name>ATP</name>
        <dbReference type="ChEBI" id="CHEBI:30616"/>
    </ligand>
</feature>
<feature type="binding site" evidence="7">
    <location>
        <position position="438"/>
    </location>
    <ligand>
        <name>deamido-NAD(+)</name>
        <dbReference type="ChEBI" id="CHEBI:58437"/>
        <note>ligand shared between two neighboring subunits</note>
    </ligand>
</feature>
<dbReference type="InterPro" id="IPR014729">
    <property type="entry name" value="Rossmann-like_a/b/a_fold"/>
</dbReference>
<dbReference type="NCBIfam" id="NF010588">
    <property type="entry name" value="PRK13981.1"/>
    <property type="match status" value="1"/>
</dbReference>
<evidence type="ECO:0000256" key="4">
    <source>
        <dbReference type="ARBA" id="ARBA00022741"/>
    </source>
</evidence>
<sequence>MGSLRLGLAQLNVTVGDLEGNLRAIVDCNKRARAEEVDLLVFPELTLTGYPPEDLLLQPHFVQANLDHLKKLIPQTKGITVVVGFVDRDHDLYNAAAVLSEGKWVGTYRKAMLPNYGVFDECRYFKPGREFPIFTDGTVRLGVTICEDIWHPIGPVQIEALQGQADLIVNLSASPFHTGRGAEREAMPSTRARDYEVILAFCNLVGGQDELVFDGLSGIWNASGKLVARARSFEEDLLIAEVDVSQAVRRRLQEPRWRFAHLSEPLSKVPTPEMLLPRSLLKTKKSPAPKPRTEPIPPTLEAAYRALVKGTHDYVRKNRFKQVVLGLSGGIDSALVACIAVDALGTKDVIGVFMSSQFSSQASHEDAQKLAEALNIRLLELPIDGIFNSSLQTLAVAFNKKATDKTEENLQARIRGTLLMALSNKFGWLVLVTGNKSEFGVGYATLYGDMAGGLAVLKDVPKTLVYELARWRNAKDPVIPARVFKKHPTAELRHCQRDEDDLPAPYRMLDPILKAYIEEDCSVEEIVERGFPKEIVQRVASLVNLSEYKRRQAPIGIKISPRAFGKDRRFPITLHLTAETDEP</sequence>
<evidence type="ECO:0000259" key="10">
    <source>
        <dbReference type="PROSITE" id="PS50263"/>
    </source>
</evidence>
<evidence type="ECO:0000313" key="11">
    <source>
        <dbReference type="EMBL" id="OGF55011.1"/>
    </source>
</evidence>
<dbReference type="FunFam" id="3.40.50.620:FF:000106">
    <property type="entry name" value="Glutamine-dependent NAD(+) synthetase"/>
    <property type="match status" value="1"/>
</dbReference>
<dbReference type="NCBIfam" id="TIGR00552">
    <property type="entry name" value="nadE"/>
    <property type="match status" value="1"/>
</dbReference>
<dbReference type="InterPro" id="IPR003694">
    <property type="entry name" value="NAD_synthase"/>
</dbReference>
<dbReference type="SUPFAM" id="SSF56317">
    <property type="entry name" value="Carbon-nitrogen hydrolase"/>
    <property type="match status" value="1"/>
</dbReference>
<dbReference type="EC" id="6.3.5.1" evidence="7 8"/>
<dbReference type="PROSITE" id="PS50263">
    <property type="entry name" value="CN_HYDROLASE"/>
    <property type="match status" value="1"/>
</dbReference>
<accession>A0A1F5UWE3</accession>
<comment type="similarity">
    <text evidence="9">Belongs to the NAD synthetase family.</text>
</comment>
<dbReference type="PANTHER" id="PTHR23090:SF9">
    <property type="entry name" value="GLUTAMINE-DEPENDENT NAD(+) SYNTHETASE"/>
    <property type="match status" value="1"/>
</dbReference>
<dbReference type="InterPro" id="IPR003010">
    <property type="entry name" value="C-N_Hydrolase"/>
</dbReference>
<comment type="similarity">
    <text evidence="2 7 8">In the C-terminal section; belongs to the NAD synthetase family.</text>
</comment>
<dbReference type="STRING" id="1817864.A2Z21_07700"/>
<dbReference type="GO" id="GO:0005737">
    <property type="term" value="C:cytoplasm"/>
    <property type="evidence" value="ECO:0007669"/>
    <property type="project" value="InterPro"/>
</dbReference>
<dbReference type="InterPro" id="IPR014445">
    <property type="entry name" value="Gln-dep_NAD_synthase"/>
</dbReference>
<organism evidence="11 12">
    <name type="scientific">Fraserbacteria sp. (strain RBG_16_55_9)</name>
    <dbReference type="NCBI Taxonomy" id="1817864"/>
    <lineage>
        <taxon>Bacteria</taxon>
        <taxon>Candidatus Fraseribacteriota</taxon>
    </lineage>
</organism>
<evidence type="ECO:0000256" key="5">
    <source>
        <dbReference type="ARBA" id="ARBA00022840"/>
    </source>
</evidence>
<dbReference type="Pfam" id="PF02540">
    <property type="entry name" value="NAD_synthase"/>
    <property type="match status" value="1"/>
</dbReference>
<protein>
    <recommendedName>
        <fullName evidence="7 8">Glutamine-dependent NAD(+) synthetase</fullName>
        <ecNumber evidence="7 8">6.3.5.1</ecNumber>
    </recommendedName>
    <alternativeName>
        <fullName evidence="7 8">NAD(+) synthase [glutamine-hydrolyzing]</fullName>
    </alternativeName>
</protein>
<dbReference type="PANTHER" id="PTHR23090">
    <property type="entry name" value="NH 3 /GLUTAMINE-DEPENDENT NAD + SYNTHETASE"/>
    <property type="match status" value="1"/>
</dbReference>
<dbReference type="PIRSF" id="PIRSF006630">
    <property type="entry name" value="NADS_GAT"/>
    <property type="match status" value="1"/>
</dbReference>
<reference evidence="11 12" key="1">
    <citation type="journal article" date="2016" name="Nat. Commun.">
        <title>Thousands of microbial genomes shed light on interconnected biogeochemical processes in an aquifer system.</title>
        <authorList>
            <person name="Anantharaman K."/>
            <person name="Brown C.T."/>
            <person name="Hug L.A."/>
            <person name="Sharon I."/>
            <person name="Castelle C.J."/>
            <person name="Probst A.J."/>
            <person name="Thomas B.C."/>
            <person name="Singh A."/>
            <person name="Wilkins M.J."/>
            <person name="Karaoz U."/>
            <person name="Brodie E.L."/>
            <person name="Williams K.H."/>
            <person name="Hubbard S.S."/>
            <person name="Banfield J.F."/>
        </authorList>
    </citation>
    <scope>NUCLEOTIDE SEQUENCE [LARGE SCALE GENOMIC DNA]</scope>
    <source>
        <strain evidence="12">RBG_16_55_9</strain>
    </source>
</reference>
<comment type="caution">
    <text evidence="7">Lacks conserved residue(s) required for the propagation of feature annotation.</text>
</comment>
<evidence type="ECO:0000256" key="6">
    <source>
        <dbReference type="ARBA" id="ARBA00023027"/>
    </source>
</evidence>
<keyword evidence="3 7" id="KW-0436">Ligase</keyword>
<dbReference type="CDD" id="cd00553">
    <property type="entry name" value="NAD_synthase"/>
    <property type="match status" value="1"/>
</dbReference>
<evidence type="ECO:0000256" key="7">
    <source>
        <dbReference type="HAMAP-Rule" id="MF_02090"/>
    </source>
</evidence>
<feature type="active site" description="For glutaminase activity" evidence="7">
    <location>
        <position position="110"/>
    </location>
</feature>
<comment type="caution">
    <text evidence="11">The sequence shown here is derived from an EMBL/GenBank/DDBJ whole genome shotgun (WGS) entry which is preliminary data.</text>
</comment>
<name>A0A1F5UWE3_FRAXR</name>
<keyword evidence="6 7" id="KW-0520">NAD</keyword>
<dbReference type="Gene3D" id="3.40.50.620">
    <property type="entry name" value="HUPs"/>
    <property type="match status" value="1"/>
</dbReference>
<evidence type="ECO:0000313" key="12">
    <source>
        <dbReference type="Proteomes" id="UP000179157"/>
    </source>
</evidence>
<dbReference type="AlphaFoldDB" id="A0A1F5UWE3"/>
<dbReference type="CDD" id="cd07570">
    <property type="entry name" value="GAT_Gln-NAD-synth"/>
    <property type="match status" value="1"/>
</dbReference>
<feature type="binding site" evidence="7">
    <location>
        <position position="174"/>
    </location>
    <ligand>
        <name>L-glutamine</name>
        <dbReference type="ChEBI" id="CHEBI:58359"/>
    </ligand>
</feature>
<feature type="active site" description="Nucleophile; for glutaminase activity" evidence="7">
    <location>
        <position position="146"/>
    </location>
</feature>
<proteinExistence type="inferred from homology"/>
<dbReference type="GO" id="GO:0009435">
    <property type="term" value="P:NAD+ biosynthetic process"/>
    <property type="evidence" value="ECO:0007669"/>
    <property type="project" value="UniProtKB-UniRule"/>
</dbReference>
<keyword evidence="4 7" id="KW-0547">Nucleotide-binding</keyword>
<dbReference type="Gene3D" id="3.60.110.10">
    <property type="entry name" value="Carbon-nitrogen hydrolase"/>
    <property type="match status" value="1"/>
</dbReference>
<dbReference type="GO" id="GO:0003952">
    <property type="term" value="F:NAD+ synthase (glutamine-hydrolyzing) activity"/>
    <property type="evidence" value="ECO:0007669"/>
    <property type="project" value="UniProtKB-UniRule"/>
</dbReference>
<feature type="active site" description="Proton acceptor; for glutaminase activity" evidence="7">
    <location>
        <position position="44"/>
    </location>
</feature>
<gene>
    <name evidence="7" type="primary">nadE</name>
    <name evidence="11" type="ORF">A2Z21_07700</name>
</gene>
<evidence type="ECO:0000256" key="1">
    <source>
        <dbReference type="ARBA" id="ARBA00005188"/>
    </source>
</evidence>
<dbReference type="InterPro" id="IPR022310">
    <property type="entry name" value="NAD/GMP_synthase"/>
</dbReference>
<dbReference type="InterPro" id="IPR036526">
    <property type="entry name" value="C-N_Hydrolase_sf"/>
</dbReference>
<dbReference type="GO" id="GO:0008795">
    <property type="term" value="F:NAD+ synthase activity"/>
    <property type="evidence" value="ECO:0007669"/>
    <property type="project" value="UniProtKB-UniRule"/>
</dbReference>
<evidence type="ECO:0000256" key="8">
    <source>
        <dbReference type="PIRNR" id="PIRNR006630"/>
    </source>
</evidence>
<dbReference type="EMBL" id="MFGX01000065">
    <property type="protein sequence ID" value="OGF55011.1"/>
    <property type="molecule type" value="Genomic_DNA"/>
</dbReference>
<dbReference type="GO" id="GO:0004359">
    <property type="term" value="F:glutaminase activity"/>
    <property type="evidence" value="ECO:0007669"/>
    <property type="project" value="InterPro"/>
</dbReference>
<feature type="binding site" evidence="7">
    <location>
        <position position="180"/>
    </location>
    <ligand>
        <name>L-glutamine</name>
        <dbReference type="ChEBI" id="CHEBI:58359"/>
    </ligand>
</feature>
<dbReference type="Proteomes" id="UP000179157">
    <property type="component" value="Unassembled WGS sequence"/>
</dbReference>
<dbReference type="UniPathway" id="UPA00253">
    <property type="reaction ID" value="UER00334"/>
</dbReference>
<evidence type="ECO:0000256" key="3">
    <source>
        <dbReference type="ARBA" id="ARBA00022598"/>
    </source>
</evidence>
<keyword evidence="5 7" id="KW-0067">ATP-binding</keyword>
<comment type="catalytic activity">
    <reaction evidence="7 8">
        <text>deamido-NAD(+) + L-glutamine + ATP + H2O = L-glutamate + AMP + diphosphate + NAD(+) + H(+)</text>
        <dbReference type="Rhea" id="RHEA:24384"/>
        <dbReference type="ChEBI" id="CHEBI:15377"/>
        <dbReference type="ChEBI" id="CHEBI:15378"/>
        <dbReference type="ChEBI" id="CHEBI:29985"/>
        <dbReference type="ChEBI" id="CHEBI:30616"/>
        <dbReference type="ChEBI" id="CHEBI:33019"/>
        <dbReference type="ChEBI" id="CHEBI:57540"/>
        <dbReference type="ChEBI" id="CHEBI:58359"/>
        <dbReference type="ChEBI" id="CHEBI:58437"/>
        <dbReference type="ChEBI" id="CHEBI:456215"/>
        <dbReference type="EC" id="6.3.5.1"/>
    </reaction>
</comment>
<comment type="function">
    <text evidence="7">Catalyzes the ATP-dependent amidation of deamido-NAD to form NAD. Uses L-glutamine as a nitrogen source.</text>
</comment>
<dbReference type="HAMAP" id="MF_02090">
    <property type="entry name" value="NadE_glutamine_dep"/>
    <property type="match status" value="1"/>
</dbReference>
<feature type="domain" description="CN hydrolase" evidence="10">
    <location>
        <begin position="4"/>
        <end position="244"/>
    </location>
</feature>
<dbReference type="GO" id="GO:0005524">
    <property type="term" value="F:ATP binding"/>
    <property type="evidence" value="ECO:0007669"/>
    <property type="project" value="UniProtKB-UniRule"/>
</dbReference>
<dbReference type="Pfam" id="PF00795">
    <property type="entry name" value="CN_hydrolase"/>
    <property type="match status" value="1"/>
</dbReference>
<dbReference type="SUPFAM" id="SSF52402">
    <property type="entry name" value="Adenine nucleotide alpha hydrolases-like"/>
    <property type="match status" value="1"/>
</dbReference>